<sequence length="273" mass="32157">MLQLKEYEYFLKDNELGKNTIKNYLTTLRQLDDYIVSNDFSLDKETLIEFKQYLKDFQYKSWKNYKLKTINQKLIIVNVYLKWLETEGYISDRLSVKLLKSQTKEHRESITEADYKRLLKNSTTEEMRLFILVIGNTGMRISEVCSFKVEDLNKKITIIENKGKQRIITIPQFLKKQLKAYVKKASIEGTIFYKNQRTYRVNLKKIAGIAKVNKEKVYPHSIRHYFAKSFLMNGGDATVLQQLLGHEQIATTTIYTKLSSNELSDQFSKIKNI</sequence>
<dbReference type="PANTHER" id="PTHR30349">
    <property type="entry name" value="PHAGE INTEGRASE-RELATED"/>
    <property type="match status" value="1"/>
</dbReference>
<dbReference type="InterPro" id="IPR010998">
    <property type="entry name" value="Integrase_recombinase_N"/>
</dbReference>
<dbReference type="AlphaFoldDB" id="A0A1E7G6W4"/>
<feature type="domain" description="Tyr recombinase" evidence="6">
    <location>
        <begin position="105"/>
        <end position="268"/>
    </location>
</feature>
<feature type="domain" description="Core-binding (CB)" evidence="7">
    <location>
        <begin position="1"/>
        <end position="85"/>
    </location>
</feature>
<dbReference type="PROSITE" id="PS51900">
    <property type="entry name" value="CB"/>
    <property type="match status" value="1"/>
</dbReference>
<dbReference type="InterPro" id="IPR002104">
    <property type="entry name" value="Integrase_catalytic"/>
</dbReference>
<dbReference type="GO" id="GO:0003677">
    <property type="term" value="F:DNA binding"/>
    <property type="evidence" value="ECO:0007669"/>
    <property type="project" value="UniProtKB-UniRule"/>
</dbReference>
<dbReference type="Gene3D" id="1.10.443.10">
    <property type="entry name" value="Intergrase catalytic core"/>
    <property type="match status" value="1"/>
</dbReference>
<dbReference type="EMBL" id="JMMZ01000004">
    <property type="protein sequence ID" value="OEU40719.1"/>
    <property type="molecule type" value="Genomic_DNA"/>
</dbReference>
<keyword evidence="3 5" id="KW-0238">DNA-binding</keyword>
<evidence type="ECO:0000256" key="2">
    <source>
        <dbReference type="ARBA" id="ARBA00022908"/>
    </source>
</evidence>
<gene>
    <name evidence="8" type="ORF">AJ89_02175</name>
</gene>
<dbReference type="GO" id="GO:0015074">
    <property type="term" value="P:DNA integration"/>
    <property type="evidence" value="ECO:0007669"/>
    <property type="project" value="UniProtKB-KW"/>
</dbReference>
<evidence type="ECO:0000256" key="4">
    <source>
        <dbReference type="ARBA" id="ARBA00023172"/>
    </source>
</evidence>
<evidence type="ECO:0000256" key="1">
    <source>
        <dbReference type="ARBA" id="ARBA00008857"/>
    </source>
</evidence>
<evidence type="ECO:0000259" key="7">
    <source>
        <dbReference type="PROSITE" id="PS51900"/>
    </source>
</evidence>
<comment type="caution">
    <text evidence="8">The sequence shown here is derived from an EMBL/GenBank/DDBJ whole genome shotgun (WGS) entry which is preliminary data.</text>
</comment>
<dbReference type="Pfam" id="PF02899">
    <property type="entry name" value="Phage_int_SAM_1"/>
    <property type="match status" value="1"/>
</dbReference>
<evidence type="ECO:0000259" key="6">
    <source>
        <dbReference type="PROSITE" id="PS51898"/>
    </source>
</evidence>
<dbReference type="InterPro" id="IPR044068">
    <property type="entry name" value="CB"/>
</dbReference>
<dbReference type="PANTHER" id="PTHR30349:SF41">
    <property type="entry name" value="INTEGRASE_RECOMBINASE PROTEIN MJ0367-RELATED"/>
    <property type="match status" value="1"/>
</dbReference>
<proteinExistence type="inferred from homology"/>
<evidence type="ECO:0000313" key="8">
    <source>
        <dbReference type="EMBL" id="OEU40719.1"/>
    </source>
</evidence>
<name>A0A1E7G6W4_LACLC</name>
<evidence type="ECO:0000256" key="3">
    <source>
        <dbReference type="ARBA" id="ARBA00023125"/>
    </source>
</evidence>
<protein>
    <submittedName>
        <fullName evidence="8">Integrase</fullName>
    </submittedName>
</protein>
<dbReference type="InterPro" id="IPR050090">
    <property type="entry name" value="Tyrosine_recombinase_XerCD"/>
</dbReference>
<dbReference type="PROSITE" id="PS51898">
    <property type="entry name" value="TYR_RECOMBINASE"/>
    <property type="match status" value="1"/>
</dbReference>
<dbReference type="InterPro" id="IPR013762">
    <property type="entry name" value="Integrase-like_cat_sf"/>
</dbReference>
<reference evidence="8" key="1">
    <citation type="journal article" date="2016" name="Appl. Microbiol. Biotechnol.">
        <title>Adhesion of the genome-sequenced Lactococcus lactis subsp. cremoris IBB477 strain is mediated by specific molecular determinants.</title>
        <authorList>
            <person name="Radziwill-Bienkowska J.M."/>
            <person name="Le D.T."/>
            <person name="Szczesny P."/>
            <person name="Duviau M.P."/>
            <person name="Aleksandrzak-Piekarczyk T."/>
            <person name="Loubiere P."/>
            <person name="Mercier-Bonin M."/>
            <person name="Bardowski J.K."/>
            <person name="Kowalczyk M."/>
        </authorList>
    </citation>
    <scope>NUCLEOTIDE SEQUENCE [LARGE SCALE GENOMIC DNA]</scope>
    <source>
        <strain evidence="8">IBB477</strain>
    </source>
</reference>
<dbReference type="Gene3D" id="1.10.150.130">
    <property type="match status" value="1"/>
</dbReference>
<organism evidence="8">
    <name type="scientific">Lactococcus cremoris subsp. cremoris IBB477</name>
    <dbReference type="NCBI Taxonomy" id="1449093"/>
    <lineage>
        <taxon>Bacteria</taxon>
        <taxon>Bacillati</taxon>
        <taxon>Bacillota</taxon>
        <taxon>Bacilli</taxon>
        <taxon>Lactobacillales</taxon>
        <taxon>Streptococcaceae</taxon>
        <taxon>Lactococcus</taxon>
        <taxon>Lactococcus cremoris subsp. cremoris</taxon>
    </lineage>
</organism>
<accession>A0A1E7G6W4</accession>
<keyword evidence="2" id="KW-0229">DNA integration</keyword>
<dbReference type="SUPFAM" id="SSF56349">
    <property type="entry name" value="DNA breaking-rejoining enzymes"/>
    <property type="match status" value="1"/>
</dbReference>
<keyword evidence="4" id="KW-0233">DNA recombination</keyword>
<dbReference type="InterPro" id="IPR004107">
    <property type="entry name" value="Integrase_SAM-like_N"/>
</dbReference>
<evidence type="ECO:0000256" key="5">
    <source>
        <dbReference type="PROSITE-ProRule" id="PRU01248"/>
    </source>
</evidence>
<comment type="similarity">
    <text evidence="1">Belongs to the 'phage' integrase family.</text>
</comment>
<dbReference type="Pfam" id="PF00589">
    <property type="entry name" value="Phage_integrase"/>
    <property type="match status" value="1"/>
</dbReference>
<dbReference type="GO" id="GO:0006310">
    <property type="term" value="P:DNA recombination"/>
    <property type="evidence" value="ECO:0007669"/>
    <property type="project" value="UniProtKB-KW"/>
</dbReference>
<dbReference type="RefSeq" id="WP_075070373.1">
    <property type="nucleotide sequence ID" value="NZ_CM007353.1"/>
</dbReference>
<dbReference type="Proteomes" id="UP000176236">
    <property type="component" value="Chromosome"/>
</dbReference>
<dbReference type="InterPro" id="IPR011010">
    <property type="entry name" value="DNA_brk_join_enz"/>
</dbReference>